<evidence type="ECO:0000256" key="5">
    <source>
        <dbReference type="ARBA" id="ARBA00022692"/>
    </source>
</evidence>
<proteinExistence type="inferred from homology"/>
<keyword evidence="5 8" id="KW-0812">Transmembrane</keyword>
<comment type="caution">
    <text evidence="9">The sequence shown here is derived from an EMBL/GenBank/DDBJ whole genome shotgun (WGS) entry which is preliminary data.</text>
</comment>
<keyword evidence="4" id="KW-1003">Cell membrane</keyword>
<evidence type="ECO:0000256" key="3">
    <source>
        <dbReference type="ARBA" id="ARBA00022448"/>
    </source>
</evidence>
<dbReference type="PANTHER" id="PTHR34979:SF1">
    <property type="entry name" value="INNER MEMBRANE PROTEIN YGAZ"/>
    <property type="match status" value="1"/>
</dbReference>
<dbReference type="EMBL" id="JAUOZU010000005">
    <property type="protein sequence ID" value="MDO6963492.1"/>
    <property type="molecule type" value="Genomic_DNA"/>
</dbReference>
<keyword evidence="6 8" id="KW-1133">Transmembrane helix</keyword>
<evidence type="ECO:0000313" key="9">
    <source>
        <dbReference type="EMBL" id="MDO6963492.1"/>
    </source>
</evidence>
<name>A0ABT8YIJ8_9HYPH</name>
<feature type="transmembrane region" description="Helical" evidence="8">
    <location>
        <begin position="208"/>
        <end position="224"/>
    </location>
</feature>
<comment type="subcellular location">
    <subcellularLocation>
        <location evidence="1">Cell membrane</location>
        <topology evidence="1">Multi-pass membrane protein</topology>
    </subcellularLocation>
</comment>
<keyword evidence="10" id="KW-1185">Reference proteome</keyword>
<feature type="transmembrane region" description="Helical" evidence="8">
    <location>
        <begin position="65"/>
        <end position="83"/>
    </location>
</feature>
<dbReference type="Proteomes" id="UP001174932">
    <property type="component" value="Unassembled WGS sequence"/>
</dbReference>
<protein>
    <submittedName>
        <fullName evidence="9">AzlC family ABC transporter permease</fullName>
    </submittedName>
</protein>
<feature type="transmembrane region" description="Helical" evidence="8">
    <location>
        <begin position="184"/>
        <end position="202"/>
    </location>
</feature>
<sequence>MNRDEILSGIRTALPILLGALPFGVLFGAVATGMGISTGETVLMSMTIYAGASQLVGIELFQHHVAPWLVVLSVFAVNFRHVLYSAALANHIDHFSFGQKVIAFFLLVDPQFAESLKRGESGIKVTFVWYMAFGLTFYICWNFAAFLGAIFGKFVGDPKALGLDVLLTVYFLGLVLAFRKKDHWLPTVAVSSAAAIAAYHFVGSPWHVSIGALAGIAVAALLPVKTRETV</sequence>
<accession>A0ABT8YIJ8</accession>
<evidence type="ECO:0000256" key="2">
    <source>
        <dbReference type="ARBA" id="ARBA00010735"/>
    </source>
</evidence>
<organism evidence="9 10">
    <name type="scientific">Rhizobium alvei</name>
    <dbReference type="NCBI Taxonomy" id="1132659"/>
    <lineage>
        <taxon>Bacteria</taxon>
        <taxon>Pseudomonadati</taxon>
        <taxon>Pseudomonadota</taxon>
        <taxon>Alphaproteobacteria</taxon>
        <taxon>Hyphomicrobiales</taxon>
        <taxon>Rhizobiaceae</taxon>
        <taxon>Rhizobium/Agrobacterium group</taxon>
        <taxon>Rhizobium</taxon>
    </lineage>
</organism>
<dbReference type="InterPro" id="IPR011606">
    <property type="entry name" value="Brnchd-chn_aa_trnsp_permease"/>
</dbReference>
<keyword evidence="3" id="KW-0813">Transport</keyword>
<evidence type="ECO:0000313" key="10">
    <source>
        <dbReference type="Proteomes" id="UP001174932"/>
    </source>
</evidence>
<evidence type="ECO:0000256" key="6">
    <source>
        <dbReference type="ARBA" id="ARBA00022989"/>
    </source>
</evidence>
<gene>
    <name evidence="9" type="ORF">Q4481_05960</name>
</gene>
<reference evidence="9" key="2">
    <citation type="submission" date="2023-07" db="EMBL/GenBank/DDBJ databases">
        <authorList>
            <person name="Shen H."/>
        </authorList>
    </citation>
    <scope>NUCLEOTIDE SEQUENCE</scope>
    <source>
        <strain evidence="9">TNR-22</strain>
    </source>
</reference>
<evidence type="ECO:0000256" key="1">
    <source>
        <dbReference type="ARBA" id="ARBA00004651"/>
    </source>
</evidence>
<dbReference type="RefSeq" id="WP_304375398.1">
    <property type="nucleotide sequence ID" value="NZ_JAUOZU010000005.1"/>
</dbReference>
<evidence type="ECO:0000256" key="7">
    <source>
        <dbReference type="ARBA" id="ARBA00023136"/>
    </source>
</evidence>
<evidence type="ECO:0000256" key="4">
    <source>
        <dbReference type="ARBA" id="ARBA00022475"/>
    </source>
</evidence>
<feature type="transmembrane region" description="Helical" evidence="8">
    <location>
        <begin position="127"/>
        <end position="154"/>
    </location>
</feature>
<feature type="transmembrane region" description="Helical" evidence="8">
    <location>
        <begin position="160"/>
        <end position="177"/>
    </location>
</feature>
<comment type="similarity">
    <text evidence="2">Belongs to the AzlC family.</text>
</comment>
<reference evidence="9" key="1">
    <citation type="journal article" date="2015" name="Int. J. Syst. Evol. Microbiol.">
        <title>Rhizobium alvei sp. nov., isolated from a freshwater river.</title>
        <authorList>
            <person name="Sheu S.Y."/>
            <person name="Huang H.W."/>
            <person name="Young C.C."/>
            <person name="Chen W.M."/>
        </authorList>
    </citation>
    <scope>NUCLEOTIDE SEQUENCE</scope>
    <source>
        <strain evidence="9">TNR-22</strain>
    </source>
</reference>
<keyword evidence="7 8" id="KW-0472">Membrane</keyword>
<dbReference type="Pfam" id="PF03591">
    <property type="entry name" value="AzlC"/>
    <property type="match status" value="1"/>
</dbReference>
<evidence type="ECO:0000256" key="8">
    <source>
        <dbReference type="SAM" id="Phobius"/>
    </source>
</evidence>
<dbReference type="PANTHER" id="PTHR34979">
    <property type="entry name" value="INNER MEMBRANE PROTEIN YGAZ"/>
    <property type="match status" value="1"/>
</dbReference>
<feature type="transmembrane region" description="Helical" evidence="8">
    <location>
        <begin position="12"/>
        <end position="36"/>
    </location>
</feature>